<dbReference type="Proteomes" id="UP000236291">
    <property type="component" value="Unassembled WGS sequence"/>
</dbReference>
<evidence type="ECO:0000313" key="2">
    <source>
        <dbReference type="Proteomes" id="UP000236291"/>
    </source>
</evidence>
<reference evidence="1 2" key="1">
    <citation type="journal article" date="2014" name="Am. J. Bot.">
        <title>Genome assembly and annotation for red clover (Trifolium pratense; Fabaceae).</title>
        <authorList>
            <person name="Istvanek J."/>
            <person name="Jaros M."/>
            <person name="Krenek A."/>
            <person name="Repkova J."/>
        </authorList>
    </citation>
    <scope>NUCLEOTIDE SEQUENCE [LARGE SCALE GENOMIC DNA]</scope>
    <source>
        <strain evidence="2">cv. Tatra</strain>
        <tissue evidence="1">Young leaves</tissue>
    </source>
</reference>
<sequence>MLRILRMANSQPTGKDHIASLIKHKMAHIISRIFEERNFLDLGTH</sequence>
<accession>A0A2K3KN97</accession>
<protein>
    <submittedName>
        <fullName evidence="1">Uncharacterized protein</fullName>
    </submittedName>
</protein>
<gene>
    <name evidence="1" type="ORF">L195_g063678</name>
</gene>
<comment type="caution">
    <text evidence="1">The sequence shown here is derived from an EMBL/GenBank/DDBJ whole genome shotgun (WGS) entry which is preliminary data.</text>
</comment>
<proteinExistence type="predicted"/>
<evidence type="ECO:0000313" key="1">
    <source>
        <dbReference type="EMBL" id="PNX67777.1"/>
    </source>
</evidence>
<organism evidence="1 2">
    <name type="scientific">Trifolium pratense</name>
    <name type="common">Red clover</name>
    <dbReference type="NCBI Taxonomy" id="57577"/>
    <lineage>
        <taxon>Eukaryota</taxon>
        <taxon>Viridiplantae</taxon>
        <taxon>Streptophyta</taxon>
        <taxon>Embryophyta</taxon>
        <taxon>Tracheophyta</taxon>
        <taxon>Spermatophyta</taxon>
        <taxon>Magnoliopsida</taxon>
        <taxon>eudicotyledons</taxon>
        <taxon>Gunneridae</taxon>
        <taxon>Pentapetalae</taxon>
        <taxon>rosids</taxon>
        <taxon>fabids</taxon>
        <taxon>Fabales</taxon>
        <taxon>Fabaceae</taxon>
        <taxon>Papilionoideae</taxon>
        <taxon>50 kb inversion clade</taxon>
        <taxon>NPAAA clade</taxon>
        <taxon>Hologalegina</taxon>
        <taxon>IRL clade</taxon>
        <taxon>Trifolieae</taxon>
        <taxon>Trifolium</taxon>
    </lineage>
</organism>
<dbReference type="AlphaFoldDB" id="A0A2K3KN97"/>
<name>A0A2K3KN97_TRIPR</name>
<feature type="non-terminal residue" evidence="1">
    <location>
        <position position="45"/>
    </location>
</feature>
<dbReference type="EMBL" id="ASHM01215965">
    <property type="protein sequence ID" value="PNX67777.1"/>
    <property type="molecule type" value="Genomic_DNA"/>
</dbReference>
<reference evidence="1 2" key="2">
    <citation type="journal article" date="2017" name="Front. Plant Sci.">
        <title>Gene Classification and Mining of Molecular Markers Useful in Red Clover (Trifolium pratense) Breeding.</title>
        <authorList>
            <person name="Istvanek J."/>
            <person name="Dluhosova J."/>
            <person name="Dluhos P."/>
            <person name="Patkova L."/>
            <person name="Nedelnik J."/>
            <person name="Repkova J."/>
        </authorList>
    </citation>
    <scope>NUCLEOTIDE SEQUENCE [LARGE SCALE GENOMIC DNA]</scope>
    <source>
        <strain evidence="2">cv. Tatra</strain>
        <tissue evidence="1">Young leaves</tissue>
    </source>
</reference>